<proteinExistence type="predicted"/>
<dbReference type="AlphaFoldDB" id="A0AA36DWZ9"/>
<sequence length="120" mass="13497">MMKRMMLLGVQEETRATVPQRHIRLSLMSHLLVVNHQPNQHVASTSLRVLLSLLSSRSSLCSDQKTKKAKAPTHAFQMTGEDDRFDDEVILGTFLVNDFPTFVLFDDGDTISFVSPTFCA</sequence>
<protein>
    <submittedName>
        <fullName evidence="1">Uncharacterized protein</fullName>
    </submittedName>
</protein>
<gene>
    <name evidence="1" type="ORF">LSALG_LOCUS14546</name>
</gene>
<accession>A0AA36DWZ9</accession>
<organism evidence="1 2">
    <name type="scientific">Lactuca saligna</name>
    <name type="common">Willowleaf lettuce</name>
    <dbReference type="NCBI Taxonomy" id="75948"/>
    <lineage>
        <taxon>Eukaryota</taxon>
        <taxon>Viridiplantae</taxon>
        <taxon>Streptophyta</taxon>
        <taxon>Embryophyta</taxon>
        <taxon>Tracheophyta</taxon>
        <taxon>Spermatophyta</taxon>
        <taxon>Magnoliopsida</taxon>
        <taxon>eudicotyledons</taxon>
        <taxon>Gunneridae</taxon>
        <taxon>Pentapetalae</taxon>
        <taxon>asterids</taxon>
        <taxon>campanulids</taxon>
        <taxon>Asterales</taxon>
        <taxon>Asteraceae</taxon>
        <taxon>Cichorioideae</taxon>
        <taxon>Cichorieae</taxon>
        <taxon>Lactucinae</taxon>
        <taxon>Lactuca</taxon>
    </lineage>
</organism>
<dbReference type="EMBL" id="OX465079">
    <property type="protein sequence ID" value="CAI9274465.1"/>
    <property type="molecule type" value="Genomic_DNA"/>
</dbReference>
<name>A0AA36DWZ9_LACSI</name>
<reference evidence="1" key="1">
    <citation type="submission" date="2023-04" db="EMBL/GenBank/DDBJ databases">
        <authorList>
            <person name="Vijverberg K."/>
            <person name="Xiong W."/>
            <person name="Schranz E."/>
        </authorList>
    </citation>
    <scope>NUCLEOTIDE SEQUENCE</scope>
</reference>
<keyword evidence="2" id="KW-1185">Reference proteome</keyword>
<evidence type="ECO:0000313" key="2">
    <source>
        <dbReference type="Proteomes" id="UP001177003"/>
    </source>
</evidence>
<dbReference type="Pfam" id="PF08284">
    <property type="entry name" value="RVP_2"/>
    <property type="match status" value="1"/>
</dbReference>
<evidence type="ECO:0000313" key="1">
    <source>
        <dbReference type="EMBL" id="CAI9274465.1"/>
    </source>
</evidence>
<dbReference type="Proteomes" id="UP001177003">
    <property type="component" value="Chromosome 3"/>
</dbReference>